<reference evidence="3" key="2">
    <citation type="journal article" date="2017" name="Nat. Plants">
        <title>The Aegilops tauschii genome reveals multiple impacts of transposons.</title>
        <authorList>
            <person name="Zhao G."/>
            <person name="Zou C."/>
            <person name="Li K."/>
            <person name="Wang K."/>
            <person name="Li T."/>
            <person name="Gao L."/>
            <person name="Zhang X."/>
            <person name="Wang H."/>
            <person name="Yang Z."/>
            <person name="Liu X."/>
            <person name="Jiang W."/>
            <person name="Mao L."/>
            <person name="Kong X."/>
            <person name="Jiao Y."/>
            <person name="Jia J."/>
        </authorList>
    </citation>
    <scope>NUCLEOTIDE SEQUENCE [LARGE SCALE GENOMIC DNA]</scope>
    <source>
        <strain evidence="3">cv. AL8/78</strain>
    </source>
</reference>
<reference evidence="3" key="1">
    <citation type="journal article" date="2014" name="Science">
        <title>Ancient hybridizations among the ancestral genomes of bread wheat.</title>
        <authorList>
            <consortium name="International Wheat Genome Sequencing Consortium,"/>
            <person name="Marcussen T."/>
            <person name="Sandve S.R."/>
            <person name="Heier L."/>
            <person name="Spannagl M."/>
            <person name="Pfeifer M."/>
            <person name="Jakobsen K.S."/>
            <person name="Wulff B.B."/>
            <person name="Steuernagel B."/>
            <person name="Mayer K.F."/>
            <person name="Olsen O.A."/>
        </authorList>
    </citation>
    <scope>NUCLEOTIDE SEQUENCE [LARGE SCALE GENOMIC DNA]</scope>
    <source>
        <strain evidence="3">cv. AL8/78</strain>
    </source>
</reference>
<feature type="compositionally biased region" description="Basic residues" evidence="1">
    <location>
        <begin position="41"/>
        <end position="54"/>
    </location>
</feature>
<name>A0A453S1B9_AEGTS</name>
<dbReference type="Gramene" id="AET7Gv20782700.4">
    <property type="protein sequence ID" value="AET7Gv20782700.4"/>
    <property type="gene ID" value="AET7Gv20782700"/>
</dbReference>
<proteinExistence type="predicted"/>
<evidence type="ECO:0000313" key="2">
    <source>
        <dbReference type="EnsemblPlants" id="AET7Gv20782700.4"/>
    </source>
</evidence>
<dbReference type="Proteomes" id="UP000015105">
    <property type="component" value="Chromosome 7D"/>
</dbReference>
<organism evidence="2 3">
    <name type="scientific">Aegilops tauschii subsp. strangulata</name>
    <name type="common">Goatgrass</name>
    <dbReference type="NCBI Taxonomy" id="200361"/>
    <lineage>
        <taxon>Eukaryota</taxon>
        <taxon>Viridiplantae</taxon>
        <taxon>Streptophyta</taxon>
        <taxon>Embryophyta</taxon>
        <taxon>Tracheophyta</taxon>
        <taxon>Spermatophyta</taxon>
        <taxon>Magnoliopsida</taxon>
        <taxon>Liliopsida</taxon>
        <taxon>Poales</taxon>
        <taxon>Poaceae</taxon>
        <taxon>BOP clade</taxon>
        <taxon>Pooideae</taxon>
        <taxon>Triticodae</taxon>
        <taxon>Triticeae</taxon>
        <taxon>Triticinae</taxon>
        <taxon>Aegilops</taxon>
    </lineage>
</organism>
<keyword evidence="3" id="KW-1185">Reference proteome</keyword>
<feature type="region of interest" description="Disordered" evidence="1">
    <location>
        <begin position="36"/>
        <end position="88"/>
    </location>
</feature>
<dbReference type="EnsemblPlants" id="AET7Gv20782700.4">
    <property type="protein sequence ID" value="AET7Gv20782700.4"/>
    <property type="gene ID" value="AET7Gv20782700"/>
</dbReference>
<accession>A0A453S1B9</accession>
<reference evidence="2" key="4">
    <citation type="submission" date="2019-03" db="UniProtKB">
        <authorList>
            <consortium name="EnsemblPlants"/>
        </authorList>
    </citation>
    <scope>IDENTIFICATION</scope>
</reference>
<evidence type="ECO:0000256" key="1">
    <source>
        <dbReference type="SAM" id="MobiDB-lite"/>
    </source>
</evidence>
<evidence type="ECO:0000313" key="3">
    <source>
        <dbReference type="Proteomes" id="UP000015105"/>
    </source>
</evidence>
<reference evidence="2" key="5">
    <citation type="journal article" date="2021" name="G3 (Bethesda)">
        <title>Aegilops tauschii genome assembly Aet v5.0 features greater sequence contiguity and improved annotation.</title>
        <authorList>
            <person name="Wang L."/>
            <person name="Zhu T."/>
            <person name="Rodriguez J.C."/>
            <person name="Deal K.R."/>
            <person name="Dubcovsky J."/>
            <person name="McGuire P.E."/>
            <person name="Lux T."/>
            <person name="Spannagl M."/>
            <person name="Mayer K.F.X."/>
            <person name="Baldrich P."/>
            <person name="Meyers B.C."/>
            <person name="Huo N."/>
            <person name="Gu Y.Q."/>
            <person name="Zhou H."/>
            <person name="Devos K.M."/>
            <person name="Bennetzen J.L."/>
            <person name="Unver T."/>
            <person name="Budak H."/>
            <person name="Gulick P.J."/>
            <person name="Galiba G."/>
            <person name="Kalapos B."/>
            <person name="Nelson D.R."/>
            <person name="Li P."/>
            <person name="You F.M."/>
            <person name="Luo M.C."/>
            <person name="Dvorak J."/>
        </authorList>
    </citation>
    <scope>NUCLEOTIDE SEQUENCE [LARGE SCALE GENOMIC DNA]</scope>
    <source>
        <strain evidence="2">cv. AL8/78</strain>
    </source>
</reference>
<reference evidence="2" key="3">
    <citation type="journal article" date="2017" name="Nature">
        <title>Genome sequence of the progenitor of the wheat D genome Aegilops tauschii.</title>
        <authorList>
            <person name="Luo M.C."/>
            <person name="Gu Y.Q."/>
            <person name="Puiu D."/>
            <person name="Wang H."/>
            <person name="Twardziok S.O."/>
            <person name="Deal K.R."/>
            <person name="Huo N."/>
            <person name="Zhu T."/>
            <person name="Wang L."/>
            <person name="Wang Y."/>
            <person name="McGuire P.E."/>
            <person name="Liu S."/>
            <person name="Long H."/>
            <person name="Ramasamy R.K."/>
            <person name="Rodriguez J.C."/>
            <person name="Van S.L."/>
            <person name="Yuan L."/>
            <person name="Wang Z."/>
            <person name="Xia Z."/>
            <person name="Xiao L."/>
            <person name="Anderson O.D."/>
            <person name="Ouyang S."/>
            <person name="Liang Y."/>
            <person name="Zimin A.V."/>
            <person name="Pertea G."/>
            <person name="Qi P."/>
            <person name="Bennetzen J.L."/>
            <person name="Dai X."/>
            <person name="Dawson M.W."/>
            <person name="Muller H.G."/>
            <person name="Kugler K."/>
            <person name="Rivarola-Duarte L."/>
            <person name="Spannagl M."/>
            <person name="Mayer K.F.X."/>
            <person name="Lu F.H."/>
            <person name="Bevan M.W."/>
            <person name="Leroy P."/>
            <person name="Li P."/>
            <person name="You F.M."/>
            <person name="Sun Q."/>
            <person name="Liu Z."/>
            <person name="Lyons E."/>
            <person name="Wicker T."/>
            <person name="Salzberg S.L."/>
            <person name="Devos K.M."/>
            <person name="Dvorak J."/>
        </authorList>
    </citation>
    <scope>NUCLEOTIDE SEQUENCE [LARGE SCALE GENOMIC DNA]</scope>
    <source>
        <strain evidence="2">cv. AL8/78</strain>
    </source>
</reference>
<protein>
    <submittedName>
        <fullName evidence="2">Uncharacterized protein</fullName>
    </submittedName>
</protein>
<dbReference type="AlphaFoldDB" id="A0A453S1B9"/>
<sequence>PKSKKKDNFHPVYAESIITLFTVLQRLTPGRRCVLSSRSPTWRRRGRHSIRPRGPRPAEGRPTRPNSHVILPSNRTKPPPPTRAHRLA</sequence>